<feature type="domain" description="NAD-dependent epimerase/dehydratase" evidence="2">
    <location>
        <begin position="58"/>
        <end position="268"/>
    </location>
</feature>
<reference evidence="4" key="1">
    <citation type="submission" date="2023-07" db="EMBL/GenBank/DDBJ databases">
        <title>Functional and genomic diversity of the sorghum phyllosphere microbiome.</title>
        <authorList>
            <person name="Shade A."/>
        </authorList>
    </citation>
    <scope>NUCLEOTIDE SEQUENCE [LARGE SCALE GENOMIC DNA]</scope>
    <source>
        <strain evidence="4">SORGH_AS_0422</strain>
    </source>
</reference>
<dbReference type="EMBL" id="JAVLVU010000001">
    <property type="protein sequence ID" value="MDT3404855.1"/>
    <property type="molecule type" value="Genomic_DNA"/>
</dbReference>
<evidence type="ECO:0000259" key="2">
    <source>
        <dbReference type="Pfam" id="PF01370"/>
    </source>
</evidence>
<keyword evidence="4" id="KW-1185">Reference proteome</keyword>
<dbReference type="InterPro" id="IPR036291">
    <property type="entry name" value="NAD(P)-bd_dom_sf"/>
</dbReference>
<dbReference type="Proteomes" id="UP001258315">
    <property type="component" value="Unassembled WGS sequence"/>
</dbReference>
<evidence type="ECO:0000313" key="3">
    <source>
        <dbReference type="EMBL" id="MDT3404855.1"/>
    </source>
</evidence>
<dbReference type="Gene3D" id="3.40.50.720">
    <property type="entry name" value="NAD(P)-binding Rossmann-like Domain"/>
    <property type="match status" value="1"/>
</dbReference>
<feature type="compositionally biased region" description="Low complexity" evidence="1">
    <location>
        <begin position="13"/>
        <end position="24"/>
    </location>
</feature>
<dbReference type="InterPro" id="IPR001509">
    <property type="entry name" value="Epimerase_deHydtase"/>
</dbReference>
<evidence type="ECO:0000256" key="1">
    <source>
        <dbReference type="SAM" id="MobiDB-lite"/>
    </source>
</evidence>
<feature type="region of interest" description="Disordered" evidence="1">
    <location>
        <begin position="1"/>
        <end position="26"/>
    </location>
</feature>
<evidence type="ECO:0000313" key="4">
    <source>
        <dbReference type="Proteomes" id="UP001258315"/>
    </source>
</evidence>
<dbReference type="Pfam" id="PF01370">
    <property type="entry name" value="Epimerase"/>
    <property type="match status" value="1"/>
</dbReference>
<dbReference type="PANTHER" id="PTHR43245:SF13">
    <property type="entry name" value="UDP-D-APIOSE_UDP-D-XYLOSE SYNTHASE 2"/>
    <property type="match status" value="1"/>
</dbReference>
<dbReference type="PANTHER" id="PTHR43245">
    <property type="entry name" value="BIFUNCTIONAL POLYMYXIN RESISTANCE PROTEIN ARNA"/>
    <property type="match status" value="1"/>
</dbReference>
<comment type="caution">
    <text evidence="3">The sequence shown here is derived from an EMBL/GenBank/DDBJ whole genome shotgun (WGS) entry which is preliminary data.</text>
</comment>
<proteinExistence type="predicted"/>
<feature type="compositionally biased region" description="Basic residues" evidence="1">
    <location>
        <begin position="1"/>
        <end position="10"/>
    </location>
</feature>
<protein>
    <submittedName>
        <fullName evidence="3">Nucleoside-diphosphate-sugar epimerase</fullName>
    </submittedName>
</protein>
<accession>A0ABU3H1R4</accession>
<name>A0ABU3H1R4_9SPHI</name>
<dbReference type="SUPFAM" id="SSF51735">
    <property type="entry name" value="NAD(P)-binding Rossmann-fold domains"/>
    <property type="match status" value="1"/>
</dbReference>
<gene>
    <name evidence="3" type="ORF">QE417_003927</name>
</gene>
<organism evidence="3 4">
    <name type="scientific">Mucilaginibacter terrae</name>
    <dbReference type="NCBI Taxonomy" id="1955052"/>
    <lineage>
        <taxon>Bacteria</taxon>
        <taxon>Pseudomonadati</taxon>
        <taxon>Bacteroidota</taxon>
        <taxon>Sphingobacteriia</taxon>
        <taxon>Sphingobacteriales</taxon>
        <taxon>Sphingobacteriaceae</taxon>
        <taxon>Mucilaginibacter</taxon>
    </lineage>
</organism>
<sequence length="363" mass="40877">MSNSILKKHQSTPLSHHSQLPTHHSTTHHSTKFLSFVNVLSISAGLPLAYQILKTMHIILGAGGPVANALTKQFIQANLPVKLVSRSEVNFNNPNVTWQKADLTRQAEVIEATKGATVIYMCAGLVYDKDVWKQQWPIIMQNIINAANNANARLIFFDNVYMYGLVNGPMLETTPYNPISVKGEVRAKVAEQLMSEVSTGNLQASIARAADFYGAESMNSFFDMMVLDKYAKKEKAMWMGNAQTLHSFTYVPDAGEAMYLLGQHPEHDNQIWHLPTAAPLQGKQFIELAARVFNTKPGYTAVNKFMLQLLGLFKKTIQGTVEMYYQYDHDYIFNSDKFERAFNVKPTSYEDGIKHLSQTLFKQ</sequence>
<dbReference type="InterPro" id="IPR050177">
    <property type="entry name" value="Lipid_A_modif_metabolic_enz"/>
</dbReference>